<keyword evidence="2" id="KW-1133">Transmembrane helix</keyword>
<feature type="compositionally biased region" description="Basic and acidic residues" evidence="1">
    <location>
        <begin position="235"/>
        <end position="254"/>
    </location>
</feature>
<gene>
    <name evidence="4" type="ORF">ElyMa_003593200</name>
</gene>
<keyword evidence="2" id="KW-0812">Transmembrane</keyword>
<evidence type="ECO:0000313" key="4">
    <source>
        <dbReference type="EMBL" id="GFR62915.1"/>
    </source>
</evidence>
<feature type="compositionally biased region" description="Basic and acidic residues" evidence="1">
    <location>
        <begin position="161"/>
        <end position="183"/>
    </location>
</feature>
<organism evidence="4 5">
    <name type="scientific">Elysia marginata</name>
    <dbReference type="NCBI Taxonomy" id="1093978"/>
    <lineage>
        <taxon>Eukaryota</taxon>
        <taxon>Metazoa</taxon>
        <taxon>Spiralia</taxon>
        <taxon>Lophotrochozoa</taxon>
        <taxon>Mollusca</taxon>
        <taxon>Gastropoda</taxon>
        <taxon>Heterobranchia</taxon>
        <taxon>Euthyneura</taxon>
        <taxon>Panpulmonata</taxon>
        <taxon>Sacoglossa</taxon>
        <taxon>Placobranchoidea</taxon>
        <taxon>Plakobranchidae</taxon>
        <taxon>Elysia</taxon>
    </lineage>
</organism>
<comment type="caution">
    <text evidence="4">The sequence shown here is derived from an EMBL/GenBank/DDBJ whole genome shotgun (WGS) entry which is preliminary data.</text>
</comment>
<evidence type="ECO:0000256" key="3">
    <source>
        <dbReference type="SAM" id="SignalP"/>
    </source>
</evidence>
<name>A0AAV4ER82_9GAST</name>
<keyword evidence="5" id="KW-1185">Reference proteome</keyword>
<evidence type="ECO:0000256" key="2">
    <source>
        <dbReference type="SAM" id="Phobius"/>
    </source>
</evidence>
<keyword evidence="2" id="KW-0472">Membrane</keyword>
<feature type="transmembrane region" description="Helical" evidence="2">
    <location>
        <begin position="57"/>
        <end position="81"/>
    </location>
</feature>
<accession>A0AAV4ER82</accession>
<proteinExistence type="predicted"/>
<evidence type="ECO:0000256" key="1">
    <source>
        <dbReference type="SAM" id="MobiDB-lite"/>
    </source>
</evidence>
<feature type="region of interest" description="Disordered" evidence="1">
    <location>
        <begin position="235"/>
        <end position="274"/>
    </location>
</feature>
<feature type="signal peptide" evidence="3">
    <location>
        <begin position="1"/>
        <end position="22"/>
    </location>
</feature>
<feature type="chain" id="PRO_5043708152" evidence="3">
    <location>
        <begin position="23"/>
        <end position="274"/>
    </location>
</feature>
<reference evidence="4 5" key="1">
    <citation type="journal article" date="2021" name="Elife">
        <title>Chloroplast acquisition without the gene transfer in kleptoplastic sea slugs, Plakobranchus ocellatus.</title>
        <authorList>
            <person name="Maeda T."/>
            <person name="Takahashi S."/>
            <person name="Yoshida T."/>
            <person name="Shimamura S."/>
            <person name="Takaki Y."/>
            <person name="Nagai Y."/>
            <person name="Toyoda A."/>
            <person name="Suzuki Y."/>
            <person name="Arimoto A."/>
            <person name="Ishii H."/>
            <person name="Satoh N."/>
            <person name="Nishiyama T."/>
            <person name="Hasebe M."/>
            <person name="Maruyama T."/>
            <person name="Minagawa J."/>
            <person name="Obokata J."/>
            <person name="Shigenobu S."/>
        </authorList>
    </citation>
    <scope>NUCLEOTIDE SEQUENCE [LARGE SCALE GENOMIC DNA]</scope>
</reference>
<feature type="region of interest" description="Disordered" evidence="1">
    <location>
        <begin position="158"/>
        <end position="191"/>
    </location>
</feature>
<sequence length="274" mass="31069">MARQRFLPVTFLLLVILGVTLAGETCTFTDGDATVAVFCDDGCCDSQCCGDTGVDEIAIAIAIAAVMGLLLLVIFIILLIYCYNRKKNEEEEDEENKRHVKSAFANTTITIAKNNVHPMTRNNFSQTGDPLYANRKDFMPNNRDKVIYGHGMRWNNFNPFPDERKRRPDDEIDDKQCQTDRMKSVSTVKDPSQWVQGVEPNVAVPAPYWRYHKKSTNESKDVYSLMEKKKLKGQRDRVSRVEEEHELGEYKYEDESAIDMSTGSQNTGTGSLSD</sequence>
<dbReference type="AlphaFoldDB" id="A0AAV4ER82"/>
<dbReference type="Proteomes" id="UP000762676">
    <property type="component" value="Unassembled WGS sequence"/>
</dbReference>
<feature type="compositionally biased region" description="Polar residues" evidence="1">
    <location>
        <begin position="259"/>
        <end position="274"/>
    </location>
</feature>
<protein>
    <submittedName>
        <fullName evidence="4">Uncharacterized protein</fullName>
    </submittedName>
</protein>
<keyword evidence="3" id="KW-0732">Signal</keyword>
<evidence type="ECO:0000313" key="5">
    <source>
        <dbReference type="Proteomes" id="UP000762676"/>
    </source>
</evidence>
<dbReference type="EMBL" id="BMAT01007364">
    <property type="protein sequence ID" value="GFR62915.1"/>
    <property type="molecule type" value="Genomic_DNA"/>
</dbReference>